<dbReference type="PROSITE" id="PS01036">
    <property type="entry name" value="HSP70_3"/>
    <property type="match status" value="1"/>
</dbReference>
<dbReference type="SUPFAM" id="SSF53067">
    <property type="entry name" value="Actin-like ATPase domain"/>
    <property type="match status" value="2"/>
</dbReference>
<dbReference type="InterPro" id="IPR043129">
    <property type="entry name" value="ATPase_NBD"/>
</dbReference>
<dbReference type="PIRSF" id="PIRSF019169">
    <property type="entry name" value="PilM"/>
    <property type="match status" value="1"/>
</dbReference>
<protein>
    <recommendedName>
        <fullName evidence="4">SHS2 domain-containing protein</fullName>
    </recommendedName>
</protein>
<dbReference type="CDD" id="cd24049">
    <property type="entry name" value="ASKHA_NBD_PilM"/>
    <property type="match status" value="1"/>
</dbReference>
<dbReference type="Gene3D" id="3.30.420.40">
    <property type="match status" value="2"/>
</dbReference>
<accession>A0A1G2IXA6</accession>
<dbReference type="PANTHER" id="PTHR32432:SF3">
    <property type="entry name" value="ETHANOLAMINE UTILIZATION PROTEIN EUTJ"/>
    <property type="match status" value="1"/>
</dbReference>
<evidence type="ECO:0000313" key="2">
    <source>
        <dbReference type="EMBL" id="OGZ79484.1"/>
    </source>
</evidence>
<dbReference type="NCBIfam" id="TIGR01175">
    <property type="entry name" value="pilM"/>
    <property type="match status" value="1"/>
</dbReference>
<dbReference type="STRING" id="1802223.A2358_04365"/>
<dbReference type="EMBL" id="MHPJ01000003">
    <property type="protein sequence ID" value="OGZ79484.1"/>
    <property type="molecule type" value="Genomic_DNA"/>
</dbReference>
<dbReference type="PANTHER" id="PTHR32432">
    <property type="entry name" value="CELL DIVISION PROTEIN FTSA-RELATED"/>
    <property type="match status" value="1"/>
</dbReference>
<dbReference type="InterPro" id="IPR018181">
    <property type="entry name" value="Heat_shock_70_CS"/>
</dbReference>
<dbReference type="InterPro" id="IPR050696">
    <property type="entry name" value="FtsA/MreB"/>
</dbReference>
<organism evidence="2 3">
    <name type="scientific">Candidatus Staskawiczbacteria bacterium RIFOXYB1_FULL_37_44</name>
    <dbReference type="NCBI Taxonomy" id="1802223"/>
    <lineage>
        <taxon>Bacteria</taxon>
        <taxon>Candidatus Staskawicziibacteriota</taxon>
    </lineage>
</organism>
<evidence type="ECO:0000256" key="1">
    <source>
        <dbReference type="ARBA" id="ARBA00007381"/>
    </source>
</evidence>
<proteinExistence type="inferred from homology"/>
<evidence type="ECO:0000313" key="3">
    <source>
        <dbReference type="Proteomes" id="UP000178650"/>
    </source>
</evidence>
<gene>
    <name evidence="2" type="ORF">A2358_04365</name>
</gene>
<dbReference type="AlphaFoldDB" id="A0A1G2IXA6"/>
<sequence>MSPNFLDNFNMEKLNIFANPGKMFFPKKMVGIDIGTASIKIVELSRWGQGKTLENYGEIKSFSLYKEPFRNIEKGSYLLSNYFVSRAVRAVLDEARIKTKAVIFSVPDFSTFCTSFELPPMTKAELPEAVYYNASQFIPLPVTETTLDWKLIGGTPGDKQSALKIFLVAIPNQTVQDYQAVAQMAGLELYAVEAEALALARSFAKENKNCICLVDIGVQSTTINIIDRKNLIKSYSINFAGSQLTFSLASALGLGHSEADELKNNEGLTSRKEEISKTLYLLIEPLIVEIKKILADFYQQEGKEAGAIYLTGGTSGLPGLREYFGEVFKKNIEIPNCFADLLYPPILGKSLEKIAPSFSAATGAALGGLET</sequence>
<dbReference type="Proteomes" id="UP000178650">
    <property type="component" value="Unassembled WGS sequence"/>
</dbReference>
<comment type="caution">
    <text evidence="2">The sequence shown here is derived from an EMBL/GenBank/DDBJ whole genome shotgun (WGS) entry which is preliminary data.</text>
</comment>
<evidence type="ECO:0008006" key="4">
    <source>
        <dbReference type="Google" id="ProtNLM"/>
    </source>
</evidence>
<name>A0A1G2IXA6_9BACT</name>
<dbReference type="Gene3D" id="3.30.1490.300">
    <property type="match status" value="1"/>
</dbReference>
<comment type="similarity">
    <text evidence="1">Belongs to the heat shock protein 70 family.</text>
</comment>
<reference evidence="2 3" key="1">
    <citation type="journal article" date="2016" name="Nat. Commun.">
        <title>Thousands of microbial genomes shed light on interconnected biogeochemical processes in an aquifer system.</title>
        <authorList>
            <person name="Anantharaman K."/>
            <person name="Brown C.T."/>
            <person name="Hug L.A."/>
            <person name="Sharon I."/>
            <person name="Castelle C.J."/>
            <person name="Probst A.J."/>
            <person name="Thomas B.C."/>
            <person name="Singh A."/>
            <person name="Wilkins M.J."/>
            <person name="Karaoz U."/>
            <person name="Brodie E.L."/>
            <person name="Williams K.H."/>
            <person name="Hubbard S.S."/>
            <person name="Banfield J.F."/>
        </authorList>
    </citation>
    <scope>NUCLEOTIDE SEQUENCE [LARGE SCALE GENOMIC DNA]</scope>
</reference>
<dbReference type="Pfam" id="PF11104">
    <property type="entry name" value="PilM_2"/>
    <property type="match status" value="1"/>
</dbReference>
<dbReference type="InterPro" id="IPR005883">
    <property type="entry name" value="PilM"/>
</dbReference>